<organism evidence="2 3">
    <name type="scientific">Physocladia obscura</name>
    <dbReference type="NCBI Taxonomy" id="109957"/>
    <lineage>
        <taxon>Eukaryota</taxon>
        <taxon>Fungi</taxon>
        <taxon>Fungi incertae sedis</taxon>
        <taxon>Chytridiomycota</taxon>
        <taxon>Chytridiomycota incertae sedis</taxon>
        <taxon>Chytridiomycetes</taxon>
        <taxon>Chytridiales</taxon>
        <taxon>Chytriomycetaceae</taxon>
        <taxon>Physocladia</taxon>
    </lineage>
</organism>
<sequence>ATITLTPVAIGQSNLTYILRSSGVYCAVSWYTVKWFTWICLVVLATPIGFI</sequence>
<accession>A0AAD5SN82</accession>
<dbReference type="EMBL" id="JADGJH010005244">
    <property type="protein sequence ID" value="KAJ3081410.1"/>
    <property type="molecule type" value="Genomic_DNA"/>
</dbReference>
<reference evidence="2" key="1">
    <citation type="submission" date="2020-05" db="EMBL/GenBank/DDBJ databases">
        <title>Phylogenomic resolution of chytrid fungi.</title>
        <authorList>
            <person name="Stajich J.E."/>
            <person name="Amses K."/>
            <person name="Simmons R."/>
            <person name="Seto K."/>
            <person name="Myers J."/>
            <person name="Bonds A."/>
            <person name="Quandt C.A."/>
            <person name="Barry K."/>
            <person name="Liu P."/>
            <person name="Grigoriev I."/>
            <person name="Longcore J.E."/>
            <person name="James T.Y."/>
        </authorList>
    </citation>
    <scope>NUCLEOTIDE SEQUENCE</scope>
    <source>
        <strain evidence="2">JEL0513</strain>
    </source>
</reference>
<feature type="non-terminal residue" evidence="2">
    <location>
        <position position="51"/>
    </location>
</feature>
<comment type="caution">
    <text evidence="2">The sequence shown here is derived from an EMBL/GenBank/DDBJ whole genome shotgun (WGS) entry which is preliminary data.</text>
</comment>
<protein>
    <submittedName>
        <fullName evidence="2">Uncharacterized protein</fullName>
    </submittedName>
</protein>
<feature type="transmembrane region" description="Helical" evidence="1">
    <location>
        <begin position="28"/>
        <end position="50"/>
    </location>
</feature>
<evidence type="ECO:0000313" key="2">
    <source>
        <dbReference type="EMBL" id="KAJ3081410.1"/>
    </source>
</evidence>
<keyword evidence="1" id="KW-0472">Membrane</keyword>
<dbReference type="AlphaFoldDB" id="A0AAD5SN82"/>
<keyword evidence="3" id="KW-1185">Reference proteome</keyword>
<evidence type="ECO:0000313" key="3">
    <source>
        <dbReference type="Proteomes" id="UP001211907"/>
    </source>
</evidence>
<feature type="non-terminal residue" evidence="2">
    <location>
        <position position="1"/>
    </location>
</feature>
<evidence type="ECO:0000256" key="1">
    <source>
        <dbReference type="SAM" id="Phobius"/>
    </source>
</evidence>
<name>A0AAD5SN82_9FUNG</name>
<gene>
    <name evidence="2" type="ORF">HK100_009887</name>
</gene>
<dbReference type="Proteomes" id="UP001211907">
    <property type="component" value="Unassembled WGS sequence"/>
</dbReference>
<keyword evidence="1" id="KW-1133">Transmembrane helix</keyword>
<keyword evidence="1" id="KW-0812">Transmembrane</keyword>
<proteinExistence type="predicted"/>